<reference evidence="1 2" key="1">
    <citation type="journal article" date="2011" name="Stand. Genomic Sci.">
        <title>Complete genome sequence of the filamentous gliding predatory bacterium Herpetosiphon aurantiacus type strain (114-95(T)).</title>
        <authorList>
            <person name="Kiss H."/>
            <person name="Nett M."/>
            <person name="Domin N."/>
            <person name="Martin K."/>
            <person name="Maresca J.A."/>
            <person name="Copeland A."/>
            <person name="Lapidus A."/>
            <person name="Lucas S."/>
            <person name="Berry K.W."/>
            <person name="Glavina Del Rio T."/>
            <person name="Dalin E."/>
            <person name="Tice H."/>
            <person name="Pitluck S."/>
            <person name="Richardson P."/>
            <person name="Bruce D."/>
            <person name="Goodwin L."/>
            <person name="Han C."/>
            <person name="Detter J.C."/>
            <person name="Schmutz J."/>
            <person name="Brettin T."/>
            <person name="Land M."/>
            <person name="Hauser L."/>
            <person name="Kyrpides N.C."/>
            <person name="Ivanova N."/>
            <person name="Goker M."/>
            <person name="Woyke T."/>
            <person name="Klenk H.P."/>
            <person name="Bryant D.A."/>
        </authorList>
    </citation>
    <scope>NUCLEOTIDE SEQUENCE [LARGE SCALE GENOMIC DNA]</scope>
    <source>
        <strain evidence="2">ATCC 23779 / DSM 785 / 114-95</strain>
    </source>
</reference>
<dbReference type="BioCyc" id="HAUR316274:GHYA-680-MONOMER"/>
<dbReference type="InParanoid" id="A9AWR6"/>
<dbReference type="AlphaFoldDB" id="A9AWR6"/>
<protein>
    <recommendedName>
        <fullName evidence="3">COMM domain-containing protein</fullName>
    </recommendedName>
</protein>
<name>A9AWR6_HERA2</name>
<proteinExistence type="predicted"/>
<dbReference type="HOGENOM" id="CLU_1260003_0_0_0"/>
<evidence type="ECO:0000313" key="2">
    <source>
        <dbReference type="Proteomes" id="UP000000787"/>
    </source>
</evidence>
<sequence length="219" mass="25125">MNIPDEEYPTISSIASLTDEEFAFLIESITQTPVRYHPRSFAAAVSEKFKYPHIDAERIIRTIISLYGVKSQIPTSTDKLVPSIINAFVQRNPEISDAVIQNLGQRLERLLTLYSPLGIVASAYKVASDSERCIVDTHTFLDLRPIFNDDNQELLSNVILYRLKLTYENNDEQKDINFTFDIYDVLKLRYQLDLLIEKSNNLQEKLESVNIHILDSNPS</sequence>
<organism evidence="1 2">
    <name type="scientific">Herpetosiphon aurantiacus (strain ATCC 23779 / DSM 785 / 114-95)</name>
    <dbReference type="NCBI Taxonomy" id="316274"/>
    <lineage>
        <taxon>Bacteria</taxon>
        <taxon>Bacillati</taxon>
        <taxon>Chloroflexota</taxon>
        <taxon>Chloroflexia</taxon>
        <taxon>Herpetosiphonales</taxon>
        <taxon>Herpetosiphonaceae</taxon>
        <taxon>Herpetosiphon</taxon>
    </lineage>
</organism>
<gene>
    <name evidence="1" type="ordered locus">Haur_0669</name>
</gene>
<evidence type="ECO:0008006" key="3">
    <source>
        <dbReference type="Google" id="ProtNLM"/>
    </source>
</evidence>
<accession>A9AWR6</accession>
<dbReference type="EMBL" id="CP000875">
    <property type="protein sequence ID" value="ABX03317.1"/>
    <property type="molecule type" value="Genomic_DNA"/>
</dbReference>
<keyword evidence="2" id="KW-1185">Reference proteome</keyword>
<dbReference type="STRING" id="316274.Haur_0669"/>
<dbReference type="Proteomes" id="UP000000787">
    <property type="component" value="Chromosome"/>
</dbReference>
<dbReference type="KEGG" id="hau:Haur_0669"/>
<evidence type="ECO:0000313" key="1">
    <source>
        <dbReference type="EMBL" id="ABX03317.1"/>
    </source>
</evidence>